<dbReference type="InterPro" id="IPR043502">
    <property type="entry name" value="DNA/RNA_pol_sf"/>
</dbReference>
<protein>
    <recommendedName>
        <fullName evidence="1">RNA-directed DNA polymerase</fullName>
        <ecNumber evidence="1">2.7.7.49</ecNumber>
    </recommendedName>
</protein>
<keyword evidence="2" id="KW-0808">Transferase</keyword>
<dbReference type="GO" id="GO:0046872">
    <property type="term" value="F:metal ion binding"/>
    <property type="evidence" value="ECO:0007669"/>
    <property type="project" value="UniProtKB-KW"/>
</dbReference>
<keyword evidence="4" id="KW-0479">Metal-binding</keyword>
<sequence length="328" mass="38730">MVYYKDLSTLEKDIRIPRKVLYKFSRNIFSNYKTVEIMKNNGEIRTLHVPKDNLKSIQRKIRFYILRKMPTSIYATAYIRGEGIVNNAKVHVGAENILKLDIRHFFDNITYPMVKEKVFKPDIFSEPIRILLSILCVYEHSIPQGAPTSPDISNIIMRDFDKEIGDWCKERNINYTRYCDDMTFSGKFDKEPVIEKVESELRKMGFYINNRKTTYLHSGQSKNVTGIIVNEKLSAPRKYKKEIRQEIYYCKKYGIENHMKHSVLKKKSRQLSDALKGQIDIDIDVEISTEQYINSLMGRINYVLSVEDNEEMREYKEWLYGCGNTQKF</sequence>
<evidence type="ECO:0000313" key="12">
    <source>
        <dbReference type="Proteomes" id="UP000006000"/>
    </source>
</evidence>
<accession>A5ZA82</accession>
<name>A5ZA82_9FIRM</name>
<keyword evidence="7" id="KW-0051">Antiviral defense</keyword>
<dbReference type="OrthoDB" id="9788687at2"/>
<gene>
    <name evidence="11" type="ORF">EUBVEN_02629</name>
</gene>
<evidence type="ECO:0000259" key="10">
    <source>
        <dbReference type="PROSITE" id="PS50878"/>
    </source>
</evidence>
<dbReference type="EC" id="2.7.7.49" evidence="1"/>
<proteinExistence type="inferred from homology"/>
<dbReference type="GO" id="GO:0003964">
    <property type="term" value="F:RNA-directed DNA polymerase activity"/>
    <property type="evidence" value="ECO:0007669"/>
    <property type="project" value="UniProtKB-KW"/>
</dbReference>
<dbReference type="STRING" id="411463.EUBVEN_02629"/>
<dbReference type="HOGENOM" id="CLU_028398_2_1_9"/>
<dbReference type="AlphaFoldDB" id="A5ZA82"/>
<dbReference type="GO" id="GO:0003723">
    <property type="term" value="F:RNA binding"/>
    <property type="evidence" value="ECO:0007669"/>
    <property type="project" value="InterPro"/>
</dbReference>
<dbReference type="InterPro" id="IPR000123">
    <property type="entry name" value="Reverse_transcriptase_msDNA"/>
</dbReference>
<keyword evidence="3" id="KW-0548">Nucleotidyltransferase</keyword>
<evidence type="ECO:0000256" key="1">
    <source>
        <dbReference type="ARBA" id="ARBA00012493"/>
    </source>
</evidence>
<dbReference type="RefSeq" id="WP_005360410.1">
    <property type="nucleotide sequence ID" value="NZ_DS264270.1"/>
</dbReference>
<dbReference type="GO" id="GO:0051607">
    <property type="term" value="P:defense response to virus"/>
    <property type="evidence" value="ECO:0007669"/>
    <property type="project" value="UniProtKB-KW"/>
</dbReference>
<reference evidence="11 12" key="1">
    <citation type="submission" date="2007-03" db="EMBL/GenBank/DDBJ databases">
        <authorList>
            <person name="Fulton L."/>
            <person name="Clifton S."/>
            <person name="Fulton B."/>
            <person name="Xu J."/>
            <person name="Minx P."/>
            <person name="Pepin K.H."/>
            <person name="Johnson M."/>
            <person name="Thiruvilangam P."/>
            <person name="Bhonagiri V."/>
            <person name="Nash W.E."/>
            <person name="Mardis E.R."/>
            <person name="Wilson R.K."/>
        </authorList>
    </citation>
    <scope>NUCLEOTIDE SEQUENCE [LARGE SCALE GENOMIC DNA]</scope>
    <source>
        <strain evidence="11 12">ATCC 27560</strain>
    </source>
</reference>
<comment type="caution">
    <text evidence="11">The sequence shown here is derived from an EMBL/GenBank/DDBJ whole genome shotgun (WGS) entry which is preliminary data.</text>
</comment>
<dbReference type="PROSITE" id="PS50878">
    <property type="entry name" value="RT_POL"/>
    <property type="match status" value="1"/>
</dbReference>
<dbReference type="PRINTS" id="PR00866">
    <property type="entry name" value="RNADNAPOLMS"/>
</dbReference>
<evidence type="ECO:0000256" key="8">
    <source>
        <dbReference type="ARBA" id="ARBA00034120"/>
    </source>
</evidence>
<evidence type="ECO:0000256" key="3">
    <source>
        <dbReference type="ARBA" id="ARBA00022695"/>
    </source>
</evidence>
<keyword evidence="5" id="KW-0460">Magnesium</keyword>
<dbReference type="CDD" id="cd03487">
    <property type="entry name" value="RT_Bac_retron_II"/>
    <property type="match status" value="1"/>
</dbReference>
<evidence type="ECO:0000256" key="6">
    <source>
        <dbReference type="ARBA" id="ARBA00022918"/>
    </source>
</evidence>
<dbReference type="PANTHER" id="PTHR34047:SF7">
    <property type="entry name" value="RNA-DIRECTED DNA POLYMERASE"/>
    <property type="match status" value="1"/>
</dbReference>
<dbReference type="Proteomes" id="UP000006000">
    <property type="component" value="Unassembled WGS sequence"/>
</dbReference>
<evidence type="ECO:0000256" key="9">
    <source>
        <dbReference type="ARBA" id="ARBA00048173"/>
    </source>
</evidence>
<dbReference type="eggNOG" id="COG3344">
    <property type="taxonomic scope" value="Bacteria"/>
</dbReference>
<evidence type="ECO:0000256" key="2">
    <source>
        <dbReference type="ARBA" id="ARBA00022679"/>
    </source>
</evidence>
<dbReference type="Pfam" id="PF00078">
    <property type="entry name" value="RVT_1"/>
    <property type="match status" value="1"/>
</dbReference>
<evidence type="ECO:0000256" key="7">
    <source>
        <dbReference type="ARBA" id="ARBA00023118"/>
    </source>
</evidence>
<organism evidence="11 12">
    <name type="scientific">Eubacterium ventriosum ATCC 27560</name>
    <dbReference type="NCBI Taxonomy" id="411463"/>
    <lineage>
        <taxon>Bacteria</taxon>
        <taxon>Bacillati</taxon>
        <taxon>Bacillota</taxon>
        <taxon>Clostridia</taxon>
        <taxon>Eubacteriales</taxon>
        <taxon>Eubacteriaceae</taxon>
        <taxon>Eubacterium</taxon>
    </lineage>
</organism>
<dbReference type="SUPFAM" id="SSF56672">
    <property type="entry name" value="DNA/RNA polymerases"/>
    <property type="match status" value="1"/>
</dbReference>
<reference evidence="11 12" key="2">
    <citation type="submission" date="2007-04" db="EMBL/GenBank/DDBJ databases">
        <title>Draft genome sequence of Eubacterium ventriosum (ATCC 27560).</title>
        <authorList>
            <person name="Sudarsanam P."/>
            <person name="Ley R."/>
            <person name="Guruge J."/>
            <person name="Turnbaugh P.J."/>
            <person name="Mahowald M."/>
            <person name="Liep D."/>
            <person name="Gordon J."/>
        </authorList>
    </citation>
    <scope>NUCLEOTIDE SEQUENCE [LARGE SCALE GENOMIC DNA]</scope>
    <source>
        <strain evidence="11 12">ATCC 27560</strain>
    </source>
</reference>
<evidence type="ECO:0000256" key="5">
    <source>
        <dbReference type="ARBA" id="ARBA00022842"/>
    </source>
</evidence>
<dbReference type="InterPro" id="IPR051083">
    <property type="entry name" value="GrpII_Intron_Splice-Mob/Def"/>
</dbReference>
<dbReference type="PANTHER" id="PTHR34047">
    <property type="entry name" value="NUCLEAR INTRON MATURASE 1, MITOCHONDRIAL-RELATED"/>
    <property type="match status" value="1"/>
</dbReference>
<dbReference type="EMBL" id="AAVL02000038">
    <property type="protein sequence ID" value="EDM49983.1"/>
    <property type="molecule type" value="Genomic_DNA"/>
</dbReference>
<evidence type="ECO:0000256" key="4">
    <source>
        <dbReference type="ARBA" id="ARBA00022723"/>
    </source>
</evidence>
<dbReference type="InterPro" id="IPR000477">
    <property type="entry name" value="RT_dom"/>
</dbReference>
<feature type="domain" description="Reverse transcriptase" evidence="10">
    <location>
        <begin position="18"/>
        <end position="229"/>
    </location>
</feature>
<comment type="catalytic activity">
    <reaction evidence="9">
        <text>DNA(n) + a 2'-deoxyribonucleoside 5'-triphosphate = DNA(n+1) + diphosphate</text>
        <dbReference type="Rhea" id="RHEA:22508"/>
        <dbReference type="Rhea" id="RHEA-COMP:17339"/>
        <dbReference type="Rhea" id="RHEA-COMP:17340"/>
        <dbReference type="ChEBI" id="CHEBI:33019"/>
        <dbReference type="ChEBI" id="CHEBI:61560"/>
        <dbReference type="ChEBI" id="CHEBI:173112"/>
        <dbReference type="EC" id="2.7.7.49"/>
    </reaction>
</comment>
<keyword evidence="6 11" id="KW-0695">RNA-directed DNA polymerase</keyword>
<comment type="similarity">
    <text evidence="8">Belongs to the bacterial reverse transcriptase family.</text>
</comment>
<evidence type="ECO:0000313" key="11">
    <source>
        <dbReference type="EMBL" id="EDM49983.1"/>
    </source>
</evidence>